<keyword evidence="3" id="KW-0238">DNA-binding</keyword>
<dbReference type="InterPro" id="IPR036388">
    <property type="entry name" value="WH-like_DNA-bd_sf"/>
</dbReference>
<dbReference type="PRINTS" id="PR00039">
    <property type="entry name" value="HTHLYSR"/>
</dbReference>
<sequence length="307" mass="33822">MELRHLRYFKALAETLNFTRAAERLHMAQPPLSRQIAQLEEELGTVLVERGRPLRLTEAGRYFYEQSGTLLQQLEQIGTTTRRIGQGQRHWLGIGFAPSTLYGLLPELTRELRSDTELQLDLIEMTTVQQVEALKAGRIDIGFGRIRIDDPAIEQRVLYEDPLVAVLPRGHGLCGTTPSLAQLAKEAFVLYPATPRPSYADHVLALFAHHGLSVKVGQWSNELQTALGLVAAGLGVTLAPASVRQQHRADLEYTGVSDRDAVSPIILSRRKDEAGPVLLRCMGLIEELLATQSGPDLPEITPAGSLS</sequence>
<evidence type="ECO:0000256" key="4">
    <source>
        <dbReference type="ARBA" id="ARBA00023163"/>
    </source>
</evidence>
<organism evidence="6 7">
    <name type="scientific">Pseudomonas ulcerans</name>
    <dbReference type="NCBI Taxonomy" id="3115852"/>
    <lineage>
        <taxon>Bacteria</taxon>
        <taxon>Pseudomonadati</taxon>
        <taxon>Pseudomonadota</taxon>
        <taxon>Gammaproteobacteria</taxon>
        <taxon>Pseudomonadales</taxon>
        <taxon>Pseudomonadaceae</taxon>
        <taxon>Pseudomonas</taxon>
    </lineage>
</organism>
<proteinExistence type="inferred from homology"/>
<dbReference type="InterPro" id="IPR036390">
    <property type="entry name" value="WH_DNA-bd_sf"/>
</dbReference>
<dbReference type="PANTHER" id="PTHR30346">
    <property type="entry name" value="TRANSCRIPTIONAL DUAL REGULATOR HCAR-RELATED"/>
    <property type="match status" value="1"/>
</dbReference>
<dbReference type="EMBL" id="JAZDQJ010000031">
    <property type="protein sequence ID" value="MEE1936016.1"/>
    <property type="molecule type" value="Genomic_DNA"/>
</dbReference>
<name>A0ABU7HX65_9PSED</name>
<feature type="domain" description="HTH lysR-type" evidence="5">
    <location>
        <begin position="1"/>
        <end position="57"/>
    </location>
</feature>
<accession>A0ABU7HX65</accession>
<keyword evidence="7" id="KW-1185">Reference proteome</keyword>
<reference evidence="6 7" key="1">
    <citation type="submission" date="2024-01" db="EMBL/GenBank/DDBJ databases">
        <title>Unpublished Manusciprt.</title>
        <authorList>
            <person name="Duman M."/>
            <person name="Valdes E.G."/>
            <person name="Ajmi N."/>
            <person name="Altun S."/>
            <person name="Saticioglu I.B."/>
        </authorList>
    </citation>
    <scope>NUCLEOTIDE SEQUENCE [LARGE SCALE GENOMIC DNA]</scope>
    <source>
        <strain evidence="6 7">148P</strain>
    </source>
</reference>
<dbReference type="PANTHER" id="PTHR30346:SF17">
    <property type="entry name" value="LYSR FAMILY TRANSCRIPTIONAL REGULATOR"/>
    <property type="match status" value="1"/>
</dbReference>
<dbReference type="SUPFAM" id="SSF53850">
    <property type="entry name" value="Periplasmic binding protein-like II"/>
    <property type="match status" value="1"/>
</dbReference>
<evidence type="ECO:0000256" key="1">
    <source>
        <dbReference type="ARBA" id="ARBA00009437"/>
    </source>
</evidence>
<evidence type="ECO:0000313" key="6">
    <source>
        <dbReference type="EMBL" id="MEE1936016.1"/>
    </source>
</evidence>
<dbReference type="Gene3D" id="1.10.10.10">
    <property type="entry name" value="Winged helix-like DNA-binding domain superfamily/Winged helix DNA-binding domain"/>
    <property type="match status" value="1"/>
</dbReference>
<dbReference type="SUPFAM" id="SSF46785">
    <property type="entry name" value="Winged helix' DNA-binding domain"/>
    <property type="match status" value="1"/>
</dbReference>
<keyword evidence="2" id="KW-0805">Transcription regulation</keyword>
<evidence type="ECO:0000259" key="5">
    <source>
        <dbReference type="PROSITE" id="PS50931"/>
    </source>
</evidence>
<dbReference type="Pfam" id="PF00126">
    <property type="entry name" value="HTH_1"/>
    <property type="match status" value="1"/>
</dbReference>
<dbReference type="InterPro" id="IPR000847">
    <property type="entry name" value="LysR_HTH_N"/>
</dbReference>
<dbReference type="PROSITE" id="PS50931">
    <property type="entry name" value="HTH_LYSR"/>
    <property type="match status" value="1"/>
</dbReference>
<evidence type="ECO:0000256" key="2">
    <source>
        <dbReference type="ARBA" id="ARBA00023015"/>
    </source>
</evidence>
<comment type="caution">
    <text evidence="6">The sequence shown here is derived from an EMBL/GenBank/DDBJ whole genome shotgun (WGS) entry which is preliminary data.</text>
</comment>
<gene>
    <name evidence="6" type="ORF">V0R50_22550</name>
</gene>
<dbReference type="RefSeq" id="WP_330076712.1">
    <property type="nucleotide sequence ID" value="NZ_JAZDQJ010000031.1"/>
</dbReference>
<evidence type="ECO:0000256" key="3">
    <source>
        <dbReference type="ARBA" id="ARBA00023125"/>
    </source>
</evidence>
<protein>
    <submittedName>
        <fullName evidence="6">LysR family transcriptional regulator</fullName>
    </submittedName>
</protein>
<dbReference type="Gene3D" id="3.40.190.10">
    <property type="entry name" value="Periplasmic binding protein-like II"/>
    <property type="match status" value="2"/>
</dbReference>
<keyword evidence="4" id="KW-0804">Transcription</keyword>
<evidence type="ECO:0000313" key="7">
    <source>
        <dbReference type="Proteomes" id="UP001335100"/>
    </source>
</evidence>
<dbReference type="CDD" id="cd08445">
    <property type="entry name" value="PBP2_BenM_CatM_CatR"/>
    <property type="match status" value="1"/>
</dbReference>
<comment type="similarity">
    <text evidence="1">Belongs to the LysR transcriptional regulatory family.</text>
</comment>
<dbReference type="Pfam" id="PF03466">
    <property type="entry name" value="LysR_substrate"/>
    <property type="match status" value="1"/>
</dbReference>
<dbReference type="InterPro" id="IPR005119">
    <property type="entry name" value="LysR_subst-bd"/>
</dbReference>
<dbReference type="Proteomes" id="UP001335100">
    <property type="component" value="Unassembled WGS sequence"/>
</dbReference>